<keyword evidence="1" id="KW-1133">Transmembrane helix</keyword>
<dbReference type="WBParaSite" id="GPUH_0000009601-mRNA-1">
    <property type="protein sequence ID" value="GPUH_0000009601-mRNA-1"/>
    <property type="gene ID" value="GPUH_0000009601"/>
</dbReference>
<reference evidence="2 3" key="2">
    <citation type="submission" date="2018-11" db="EMBL/GenBank/DDBJ databases">
        <authorList>
            <consortium name="Pathogen Informatics"/>
        </authorList>
    </citation>
    <scope>NUCLEOTIDE SEQUENCE [LARGE SCALE GENOMIC DNA]</scope>
</reference>
<dbReference type="OrthoDB" id="415411at2759"/>
<dbReference type="Pfam" id="PF01663">
    <property type="entry name" value="Phosphodiest"/>
    <property type="match status" value="1"/>
</dbReference>
<sequence length="284" mass="31916">MLSGPGQVVAAAAAATATVVRQCILISLLVSWMMTLRVKSLNENPLLLLISLDGFRYDLLQSSVVPNIWKFANEGVHFKQGSRPQYLSYTAPNHASIATGLLVETHGIVANFFHDFATNTTFDIFNVSQKVGAVNASLLDHFYNGEPIWLTNERAGNGRRSASMYWPTGSGYWPSPPHKPSLYRPWLDYKNLSLWMADFDEIIRLFTSDNGPYNFVAWYVSEPDRVLHLNGFKNGEINKSLRELDLLFEYINDKLLSTPELAKRLDIIVTADHGHAEVTSLVLR</sequence>
<dbReference type="PANTHER" id="PTHR10151">
    <property type="entry name" value="ECTONUCLEOTIDE PYROPHOSPHATASE/PHOSPHODIESTERASE"/>
    <property type="match status" value="1"/>
</dbReference>
<evidence type="ECO:0000313" key="3">
    <source>
        <dbReference type="Proteomes" id="UP000271098"/>
    </source>
</evidence>
<dbReference type="SUPFAM" id="SSF53649">
    <property type="entry name" value="Alkaline phosphatase-like"/>
    <property type="match status" value="1"/>
</dbReference>
<keyword evidence="3" id="KW-1185">Reference proteome</keyword>
<evidence type="ECO:0000313" key="2">
    <source>
        <dbReference type="EMBL" id="VDK27304.1"/>
    </source>
</evidence>
<dbReference type="InterPro" id="IPR002591">
    <property type="entry name" value="Phosphodiest/P_Trfase"/>
</dbReference>
<dbReference type="GO" id="GO:0016787">
    <property type="term" value="F:hydrolase activity"/>
    <property type="evidence" value="ECO:0007669"/>
    <property type="project" value="UniProtKB-ARBA"/>
</dbReference>
<keyword evidence="1" id="KW-0472">Membrane</keyword>
<organism evidence="4">
    <name type="scientific">Gongylonema pulchrum</name>
    <dbReference type="NCBI Taxonomy" id="637853"/>
    <lineage>
        <taxon>Eukaryota</taxon>
        <taxon>Metazoa</taxon>
        <taxon>Ecdysozoa</taxon>
        <taxon>Nematoda</taxon>
        <taxon>Chromadorea</taxon>
        <taxon>Rhabditida</taxon>
        <taxon>Spirurina</taxon>
        <taxon>Spiruromorpha</taxon>
        <taxon>Spiruroidea</taxon>
        <taxon>Gongylonematidae</taxon>
        <taxon>Gongylonema</taxon>
    </lineage>
</organism>
<dbReference type="InterPro" id="IPR017850">
    <property type="entry name" value="Alkaline_phosphatase_core_sf"/>
</dbReference>
<dbReference type="AlphaFoldDB" id="A0A183CUF6"/>
<evidence type="ECO:0000256" key="1">
    <source>
        <dbReference type="SAM" id="Phobius"/>
    </source>
</evidence>
<feature type="transmembrane region" description="Helical" evidence="1">
    <location>
        <begin position="6"/>
        <end position="30"/>
    </location>
</feature>
<dbReference type="EMBL" id="UYRT01000061">
    <property type="protein sequence ID" value="VDK27304.1"/>
    <property type="molecule type" value="Genomic_DNA"/>
</dbReference>
<name>A0A183CUF6_9BILA</name>
<dbReference type="CDD" id="cd16018">
    <property type="entry name" value="Enpp"/>
    <property type="match status" value="1"/>
</dbReference>
<gene>
    <name evidence="2" type="ORF">GPUH_LOCUS97</name>
</gene>
<dbReference type="Gene3D" id="3.40.720.10">
    <property type="entry name" value="Alkaline Phosphatase, subunit A"/>
    <property type="match status" value="1"/>
</dbReference>
<reference evidence="4" key="1">
    <citation type="submission" date="2016-06" db="UniProtKB">
        <authorList>
            <consortium name="WormBaseParasite"/>
        </authorList>
    </citation>
    <scope>IDENTIFICATION</scope>
</reference>
<dbReference type="PANTHER" id="PTHR10151:SF120">
    <property type="entry name" value="BIS(5'-ADENOSYL)-TRIPHOSPHATASE"/>
    <property type="match status" value="1"/>
</dbReference>
<proteinExistence type="predicted"/>
<protein>
    <submittedName>
        <fullName evidence="4">Bis(5'-adenosyl)-triphosphatase</fullName>
    </submittedName>
</protein>
<keyword evidence="1" id="KW-0812">Transmembrane</keyword>
<evidence type="ECO:0000313" key="4">
    <source>
        <dbReference type="WBParaSite" id="GPUH_0000009601-mRNA-1"/>
    </source>
</evidence>
<accession>A0A183CUF6</accession>
<dbReference type="Proteomes" id="UP000271098">
    <property type="component" value="Unassembled WGS sequence"/>
</dbReference>